<dbReference type="Gene3D" id="3.30.70.580">
    <property type="entry name" value="Pseudouridine synthase I, catalytic domain, N-terminal subdomain"/>
    <property type="match status" value="1"/>
</dbReference>
<comment type="subunit">
    <text evidence="4">Homodimer.</text>
</comment>
<feature type="binding site" evidence="4 6">
    <location>
        <position position="109"/>
    </location>
    <ligand>
        <name>substrate</name>
    </ligand>
</feature>
<dbReference type="SUPFAM" id="SSF55120">
    <property type="entry name" value="Pseudouridine synthase"/>
    <property type="match status" value="1"/>
</dbReference>
<accession>A0A9D1LNP1</accession>
<sequence>MRYRFFLSFLGSSYFGMQRQKGKATVQQKVEETLSSLTGEDIEIKYSGRTDAGVSAAAMPAAFSCARELDCPRMESLLNRRLPKDIAVFGLENCDDSFKPRQDSVGKRYSYTFSLKRKFPLRCHSCAYLGDYDLDLGLLKKALDCFKGTHDFSNFTSKEEDVGGFVRTIYSIEVLQDDGAYRVEIVGDGFMTYQIRLMMGYAIRVGIGRSSLDELKAALERKPRLVTHYKAPAEGLCLEEVYYDENEFLLSHPHP</sequence>
<comment type="function">
    <text evidence="4">Formation of pseudouridine at positions 38, 39 and 40 in the anticodon stem and loop of transfer RNAs.</text>
</comment>
<dbReference type="PIRSF" id="PIRSF001430">
    <property type="entry name" value="tRNA_psdUrid_synth"/>
    <property type="match status" value="1"/>
</dbReference>
<evidence type="ECO:0000259" key="8">
    <source>
        <dbReference type="Pfam" id="PF01416"/>
    </source>
</evidence>
<keyword evidence="3 4" id="KW-0413">Isomerase</keyword>
<dbReference type="InterPro" id="IPR020097">
    <property type="entry name" value="PsdUridine_synth_TruA_a/b_dom"/>
</dbReference>
<dbReference type="HAMAP" id="MF_00171">
    <property type="entry name" value="TruA"/>
    <property type="match status" value="1"/>
</dbReference>
<evidence type="ECO:0000313" key="10">
    <source>
        <dbReference type="Proteomes" id="UP000824070"/>
    </source>
</evidence>
<feature type="active site" description="Nucleophile" evidence="4 5">
    <location>
        <position position="51"/>
    </location>
</feature>
<evidence type="ECO:0000313" key="9">
    <source>
        <dbReference type="EMBL" id="HIU45250.1"/>
    </source>
</evidence>
<evidence type="ECO:0000256" key="6">
    <source>
        <dbReference type="PIRSR" id="PIRSR001430-2"/>
    </source>
</evidence>
<reference evidence="9" key="1">
    <citation type="submission" date="2020-10" db="EMBL/GenBank/DDBJ databases">
        <authorList>
            <person name="Gilroy R."/>
        </authorList>
    </citation>
    <scope>NUCLEOTIDE SEQUENCE</scope>
    <source>
        <strain evidence="9">ChiGjej1B1-22543</strain>
    </source>
</reference>
<protein>
    <recommendedName>
        <fullName evidence="4">tRNA pseudouridine synthase A</fullName>
        <ecNumber evidence="4">5.4.99.12</ecNumber>
    </recommendedName>
    <alternativeName>
        <fullName evidence="4">tRNA pseudouridine(38-40) synthase</fullName>
    </alternativeName>
    <alternativeName>
        <fullName evidence="4">tRNA pseudouridylate synthase I</fullName>
    </alternativeName>
    <alternativeName>
        <fullName evidence="4">tRNA-uridine isomerase I</fullName>
    </alternativeName>
</protein>
<dbReference type="PANTHER" id="PTHR11142:SF0">
    <property type="entry name" value="TRNA PSEUDOURIDINE SYNTHASE-LIKE 1"/>
    <property type="match status" value="1"/>
</dbReference>
<dbReference type="CDD" id="cd02570">
    <property type="entry name" value="PseudoU_synth_EcTruA"/>
    <property type="match status" value="1"/>
</dbReference>
<evidence type="ECO:0000256" key="1">
    <source>
        <dbReference type="ARBA" id="ARBA00009375"/>
    </source>
</evidence>
<dbReference type="Pfam" id="PF01416">
    <property type="entry name" value="PseudoU_synth_1"/>
    <property type="match status" value="2"/>
</dbReference>
<dbReference type="Gene3D" id="3.30.70.660">
    <property type="entry name" value="Pseudouridine synthase I, catalytic domain, C-terminal subdomain"/>
    <property type="match status" value="1"/>
</dbReference>
<comment type="catalytic activity">
    <reaction evidence="4 7">
        <text>uridine(38/39/40) in tRNA = pseudouridine(38/39/40) in tRNA</text>
        <dbReference type="Rhea" id="RHEA:22376"/>
        <dbReference type="Rhea" id="RHEA-COMP:10085"/>
        <dbReference type="Rhea" id="RHEA-COMP:10087"/>
        <dbReference type="ChEBI" id="CHEBI:65314"/>
        <dbReference type="ChEBI" id="CHEBI:65315"/>
        <dbReference type="EC" id="5.4.99.12"/>
    </reaction>
</comment>
<organism evidence="9 10">
    <name type="scientific">Candidatus Alloenteromonas pullicola</name>
    <dbReference type="NCBI Taxonomy" id="2840784"/>
    <lineage>
        <taxon>Bacteria</taxon>
        <taxon>Bacillati</taxon>
        <taxon>Bacillota</taxon>
        <taxon>Bacillota incertae sedis</taxon>
        <taxon>Candidatus Alloenteromonas</taxon>
    </lineage>
</organism>
<dbReference type="InterPro" id="IPR020095">
    <property type="entry name" value="PsdUridine_synth_TruA_C"/>
</dbReference>
<comment type="similarity">
    <text evidence="1 4 7">Belongs to the tRNA pseudouridine synthase TruA family.</text>
</comment>
<dbReference type="Proteomes" id="UP000824070">
    <property type="component" value="Unassembled WGS sequence"/>
</dbReference>
<comment type="caution">
    <text evidence="9">The sequence shown here is derived from an EMBL/GenBank/DDBJ whole genome shotgun (WGS) entry which is preliminary data.</text>
</comment>
<feature type="domain" description="Pseudouridine synthase I TruA alpha/beta" evidence="8">
    <location>
        <begin position="146"/>
        <end position="244"/>
    </location>
</feature>
<dbReference type="InterPro" id="IPR020094">
    <property type="entry name" value="TruA/RsuA/RluB/E/F_N"/>
</dbReference>
<comment type="caution">
    <text evidence="4">Lacks conserved residue(s) required for the propagation of feature annotation.</text>
</comment>
<evidence type="ECO:0000256" key="4">
    <source>
        <dbReference type="HAMAP-Rule" id="MF_00171"/>
    </source>
</evidence>
<gene>
    <name evidence="4 9" type="primary">truA</name>
    <name evidence="9" type="ORF">IAC52_03005</name>
</gene>
<dbReference type="EMBL" id="DVMV01000019">
    <property type="protein sequence ID" value="HIU45250.1"/>
    <property type="molecule type" value="Genomic_DNA"/>
</dbReference>
<dbReference type="NCBIfam" id="TIGR00071">
    <property type="entry name" value="hisT_truA"/>
    <property type="match status" value="1"/>
</dbReference>
<evidence type="ECO:0000256" key="3">
    <source>
        <dbReference type="ARBA" id="ARBA00023235"/>
    </source>
</evidence>
<name>A0A9D1LNP1_9FIRM</name>
<dbReference type="GO" id="GO:0160147">
    <property type="term" value="F:tRNA pseudouridine(38-40) synthase activity"/>
    <property type="evidence" value="ECO:0007669"/>
    <property type="project" value="UniProtKB-EC"/>
</dbReference>
<proteinExistence type="inferred from homology"/>
<dbReference type="GO" id="GO:0031119">
    <property type="term" value="P:tRNA pseudouridine synthesis"/>
    <property type="evidence" value="ECO:0007669"/>
    <property type="project" value="UniProtKB-UniRule"/>
</dbReference>
<dbReference type="InterPro" id="IPR020103">
    <property type="entry name" value="PsdUridine_synth_cat_dom_sf"/>
</dbReference>
<reference evidence="9" key="2">
    <citation type="journal article" date="2021" name="PeerJ">
        <title>Extensive microbial diversity within the chicken gut microbiome revealed by metagenomics and culture.</title>
        <authorList>
            <person name="Gilroy R."/>
            <person name="Ravi A."/>
            <person name="Getino M."/>
            <person name="Pursley I."/>
            <person name="Horton D.L."/>
            <person name="Alikhan N.F."/>
            <person name="Baker D."/>
            <person name="Gharbi K."/>
            <person name="Hall N."/>
            <person name="Watson M."/>
            <person name="Adriaenssens E.M."/>
            <person name="Foster-Nyarko E."/>
            <person name="Jarju S."/>
            <person name="Secka A."/>
            <person name="Antonio M."/>
            <person name="Oren A."/>
            <person name="Chaudhuri R.R."/>
            <person name="La Ragione R."/>
            <person name="Hildebrand F."/>
            <person name="Pallen M.J."/>
        </authorList>
    </citation>
    <scope>NUCLEOTIDE SEQUENCE</scope>
    <source>
        <strain evidence="9">ChiGjej1B1-22543</strain>
    </source>
</reference>
<dbReference type="InterPro" id="IPR001406">
    <property type="entry name" value="PsdUridine_synth_TruA"/>
</dbReference>
<evidence type="ECO:0000256" key="5">
    <source>
        <dbReference type="PIRSR" id="PIRSR001430-1"/>
    </source>
</evidence>
<dbReference type="PANTHER" id="PTHR11142">
    <property type="entry name" value="PSEUDOURIDYLATE SYNTHASE"/>
    <property type="match status" value="1"/>
</dbReference>
<dbReference type="AlphaFoldDB" id="A0A9D1LNP1"/>
<feature type="domain" description="Pseudouridine synthase I TruA alpha/beta" evidence="8">
    <location>
        <begin position="8"/>
        <end position="93"/>
    </location>
</feature>
<dbReference type="GO" id="GO:0003723">
    <property type="term" value="F:RNA binding"/>
    <property type="evidence" value="ECO:0007669"/>
    <property type="project" value="InterPro"/>
</dbReference>
<keyword evidence="2 4" id="KW-0819">tRNA processing</keyword>
<evidence type="ECO:0000256" key="2">
    <source>
        <dbReference type="ARBA" id="ARBA00022694"/>
    </source>
</evidence>
<evidence type="ECO:0000256" key="7">
    <source>
        <dbReference type="RuleBase" id="RU003792"/>
    </source>
</evidence>
<dbReference type="EC" id="5.4.99.12" evidence="4"/>